<dbReference type="PANTHER" id="PTHR35513:SF1">
    <property type="entry name" value="OS02G0158600 PROTEIN"/>
    <property type="match status" value="1"/>
</dbReference>
<dbReference type="Pfam" id="PF25017">
    <property type="entry name" value="zf-C2HC_3"/>
    <property type="match status" value="1"/>
</dbReference>
<organism evidence="3 4">
    <name type="scientific">Trapa incisa</name>
    <dbReference type="NCBI Taxonomy" id="236973"/>
    <lineage>
        <taxon>Eukaryota</taxon>
        <taxon>Viridiplantae</taxon>
        <taxon>Streptophyta</taxon>
        <taxon>Embryophyta</taxon>
        <taxon>Tracheophyta</taxon>
        <taxon>Spermatophyta</taxon>
        <taxon>Magnoliopsida</taxon>
        <taxon>eudicotyledons</taxon>
        <taxon>Gunneridae</taxon>
        <taxon>Pentapetalae</taxon>
        <taxon>rosids</taxon>
        <taxon>malvids</taxon>
        <taxon>Myrtales</taxon>
        <taxon>Lythraceae</taxon>
        <taxon>Trapa</taxon>
    </lineage>
</organism>
<keyword evidence="4" id="KW-1185">Reference proteome</keyword>
<dbReference type="PANTHER" id="PTHR35513">
    <property type="entry name" value="OS02G0158600 PROTEIN"/>
    <property type="match status" value="1"/>
</dbReference>
<comment type="caution">
    <text evidence="3">The sequence shown here is derived from an EMBL/GenBank/DDBJ whole genome shotgun (WGS) entry which is preliminary data.</text>
</comment>
<evidence type="ECO:0000313" key="3">
    <source>
        <dbReference type="EMBL" id="KAK4745673.1"/>
    </source>
</evidence>
<name>A0AAN7JJR8_9MYRT</name>
<proteinExistence type="predicted"/>
<evidence type="ECO:0000259" key="2">
    <source>
        <dbReference type="Pfam" id="PF25017"/>
    </source>
</evidence>
<dbReference type="Proteomes" id="UP001345219">
    <property type="component" value="Chromosome 10"/>
</dbReference>
<reference evidence="3 4" key="1">
    <citation type="journal article" date="2023" name="Hortic Res">
        <title>Pangenome of water caltrop reveals structural variations and asymmetric subgenome divergence after allopolyploidization.</title>
        <authorList>
            <person name="Zhang X."/>
            <person name="Chen Y."/>
            <person name="Wang L."/>
            <person name="Yuan Y."/>
            <person name="Fang M."/>
            <person name="Shi L."/>
            <person name="Lu R."/>
            <person name="Comes H.P."/>
            <person name="Ma Y."/>
            <person name="Chen Y."/>
            <person name="Huang G."/>
            <person name="Zhou Y."/>
            <person name="Zheng Z."/>
            <person name="Qiu Y."/>
        </authorList>
    </citation>
    <scope>NUCLEOTIDE SEQUENCE [LARGE SCALE GENOMIC DNA]</scope>
    <source>
        <tissue evidence="3">Roots</tissue>
    </source>
</reference>
<feature type="domain" description="C2HC zinc finger plants" evidence="2">
    <location>
        <begin position="122"/>
        <end position="166"/>
    </location>
</feature>
<feature type="region of interest" description="Disordered" evidence="1">
    <location>
        <begin position="1"/>
        <end position="23"/>
    </location>
</feature>
<evidence type="ECO:0000256" key="1">
    <source>
        <dbReference type="SAM" id="MobiDB-lite"/>
    </source>
</evidence>
<evidence type="ECO:0000313" key="4">
    <source>
        <dbReference type="Proteomes" id="UP001345219"/>
    </source>
</evidence>
<sequence length="167" mass="17828">MGGDDEMTEAMSPSEHNQCGGGGASRELLMAAQQFIGQGKPSEALQAVVLATRAKGGDEAVFQVLQRTRELYRTKIQSSNAVDELASLFAECAIAEAQPLNTEPLMETAVGGPSTNPDAHKDSILAKTGRVQIMLDAFADGSSFICLHCGGLVSIHRRNEHYAYWCG</sequence>
<gene>
    <name evidence="3" type="ORF">SAY87_011985</name>
</gene>
<accession>A0AAN7JJR8</accession>
<protein>
    <recommendedName>
        <fullName evidence="2">C2HC zinc finger plants domain-containing protein</fullName>
    </recommendedName>
</protein>
<dbReference type="EMBL" id="JAXIOK010000021">
    <property type="protein sequence ID" value="KAK4745673.1"/>
    <property type="molecule type" value="Genomic_DNA"/>
</dbReference>
<dbReference type="InterPro" id="IPR056971">
    <property type="entry name" value="Znf-C2HC_3"/>
</dbReference>
<dbReference type="AlphaFoldDB" id="A0AAN7JJR8"/>